<name>A0ABV9S9H2_9PSEU</name>
<protein>
    <submittedName>
        <fullName evidence="2">Helix-turn-helix domain-containing protein</fullName>
    </submittedName>
</protein>
<sequence>MAPRRDPSPLRWLIGVELGRYREATGLSLSDVAERTGMSRAKVGHLETGFQQQDPEDIATLLALYEVEPHGVERLTALTTCADRTTWWAPWAHVLPDWLKTFVGLEGLAEAEFIFEPMIVPGLLQTAEYATAITAETPRVRPDHGERVVSFRLARANRLADKERPLRLHAVIGEAALRLAVGTPEMRRAQFEHLVAMAKLPNVTIQIIRPEDGFHTAMSGRFAMLDFEQARPIVCSELHDGAVYLQDQEQVRSYKLSSENLQQVALGPERSVALLRSMSE</sequence>
<evidence type="ECO:0000313" key="3">
    <source>
        <dbReference type="Proteomes" id="UP001595859"/>
    </source>
</evidence>
<dbReference type="InterPro" id="IPR010982">
    <property type="entry name" value="Lambda_DNA-bd_dom_sf"/>
</dbReference>
<accession>A0ABV9S9H2</accession>
<dbReference type="SMART" id="SM00530">
    <property type="entry name" value="HTH_XRE"/>
    <property type="match status" value="1"/>
</dbReference>
<dbReference type="Gene3D" id="1.10.260.40">
    <property type="entry name" value="lambda repressor-like DNA-binding domains"/>
    <property type="match status" value="1"/>
</dbReference>
<evidence type="ECO:0000313" key="2">
    <source>
        <dbReference type="EMBL" id="MFC4858352.1"/>
    </source>
</evidence>
<gene>
    <name evidence="2" type="ORF">ACFPCV_33060</name>
</gene>
<comment type="caution">
    <text evidence="2">The sequence shown here is derived from an EMBL/GenBank/DDBJ whole genome shotgun (WGS) entry which is preliminary data.</text>
</comment>
<dbReference type="SUPFAM" id="SSF47413">
    <property type="entry name" value="lambda repressor-like DNA-binding domains"/>
    <property type="match status" value="1"/>
</dbReference>
<keyword evidence="3" id="KW-1185">Reference proteome</keyword>
<reference evidence="3" key="1">
    <citation type="journal article" date="2019" name="Int. J. Syst. Evol. Microbiol.">
        <title>The Global Catalogue of Microorganisms (GCM) 10K type strain sequencing project: providing services to taxonomists for standard genome sequencing and annotation.</title>
        <authorList>
            <consortium name="The Broad Institute Genomics Platform"/>
            <consortium name="The Broad Institute Genome Sequencing Center for Infectious Disease"/>
            <person name="Wu L."/>
            <person name="Ma J."/>
        </authorList>
    </citation>
    <scope>NUCLEOTIDE SEQUENCE [LARGE SCALE GENOMIC DNA]</scope>
    <source>
        <strain evidence="3">ZS-22-S1</strain>
    </source>
</reference>
<dbReference type="InterPro" id="IPR001387">
    <property type="entry name" value="Cro/C1-type_HTH"/>
</dbReference>
<dbReference type="RefSeq" id="WP_378060797.1">
    <property type="nucleotide sequence ID" value="NZ_JBHSIS010000022.1"/>
</dbReference>
<dbReference type="PROSITE" id="PS50943">
    <property type="entry name" value="HTH_CROC1"/>
    <property type="match status" value="1"/>
</dbReference>
<dbReference type="Proteomes" id="UP001595859">
    <property type="component" value="Unassembled WGS sequence"/>
</dbReference>
<feature type="domain" description="HTH cro/C1-type" evidence="1">
    <location>
        <begin position="20"/>
        <end position="72"/>
    </location>
</feature>
<organism evidence="2 3">
    <name type="scientific">Actinophytocola glycyrrhizae</name>
    <dbReference type="NCBI Taxonomy" id="2044873"/>
    <lineage>
        <taxon>Bacteria</taxon>
        <taxon>Bacillati</taxon>
        <taxon>Actinomycetota</taxon>
        <taxon>Actinomycetes</taxon>
        <taxon>Pseudonocardiales</taxon>
        <taxon>Pseudonocardiaceae</taxon>
    </lineage>
</organism>
<dbReference type="Pfam" id="PF19054">
    <property type="entry name" value="DUF5753"/>
    <property type="match status" value="1"/>
</dbReference>
<dbReference type="CDD" id="cd00093">
    <property type="entry name" value="HTH_XRE"/>
    <property type="match status" value="1"/>
</dbReference>
<dbReference type="InterPro" id="IPR043917">
    <property type="entry name" value="DUF5753"/>
</dbReference>
<proteinExistence type="predicted"/>
<dbReference type="Pfam" id="PF13560">
    <property type="entry name" value="HTH_31"/>
    <property type="match status" value="1"/>
</dbReference>
<dbReference type="EMBL" id="JBHSIS010000022">
    <property type="protein sequence ID" value="MFC4858352.1"/>
    <property type="molecule type" value="Genomic_DNA"/>
</dbReference>
<evidence type="ECO:0000259" key="1">
    <source>
        <dbReference type="PROSITE" id="PS50943"/>
    </source>
</evidence>